<keyword evidence="5" id="KW-1185">Reference proteome</keyword>
<sequence length="423" mass="46196">MSRLLKTCLLALPLLAQTSFAQDTSKSGTPSATDLASSLGGPSGVSQELEADYRDELLDSNILERAVGPWRQWKKELNDDHDIKLGLNVLMLYQQGTEDSSANEDEAAGGIYRFQGSWDAFSNENSSGKIEFRIENRNRLGGLLAPQSLSGGYTAANNTGFPYGDNFDTDLAIINWKQTFSKSRWGYAVGRLAFDVYLDPSAVQTPYGGFMNRAFVYSPALGTTGIGALGAVAKGFITDNVWVGAQIYDANAVNGEFDFDTIEEGEFLKAVELGWTPEFARRGKDRVQFTYWEKDKREKAGVPSGSGWAVSTTSQWSEKLLTFIRAGASDGGAGVAADASASAGFTYQAWEQRSVALGVGWSEPNKTANGNGLEDEWVVEASYKMQLTRNLSLTPDVQWIQNPTRLPEKDSLWIFGVRAILTL</sequence>
<dbReference type="EMBL" id="CP136865">
    <property type="protein sequence ID" value="WOJ95559.1"/>
    <property type="molecule type" value="Genomic_DNA"/>
</dbReference>
<accession>A0ABZ0I7S2</accession>
<evidence type="ECO:0000256" key="2">
    <source>
        <dbReference type="RuleBase" id="RU363072"/>
    </source>
</evidence>
<name>A0ABZ0I7S2_9GAMM</name>
<dbReference type="InterPro" id="IPR038673">
    <property type="entry name" value="OprB_sf"/>
</dbReference>
<keyword evidence="2" id="KW-0732">Signal</keyword>
<dbReference type="RefSeq" id="WP_407326257.1">
    <property type="nucleotide sequence ID" value="NZ_CP136865.1"/>
</dbReference>
<feature type="chain" id="PRO_5045014433" evidence="2">
    <location>
        <begin position="22"/>
        <end position="423"/>
    </location>
</feature>
<proteinExistence type="inferred from homology"/>
<dbReference type="Gene3D" id="2.40.160.180">
    <property type="entry name" value="Carbohydrate-selective porin OprB"/>
    <property type="match status" value="1"/>
</dbReference>
<organism evidence="4 5">
    <name type="scientific">Congregibacter brevis</name>
    <dbReference type="NCBI Taxonomy" id="3081201"/>
    <lineage>
        <taxon>Bacteria</taxon>
        <taxon>Pseudomonadati</taxon>
        <taxon>Pseudomonadota</taxon>
        <taxon>Gammaproteobacteria</taxon>
        <taxon>Cellvibrionales</taxon>
        <taxon>Halieaceae</taxon>
        <taxon>Congregibacter</taxon>
    </lineage>
</organism>
<feature type="signal peptide" evidence="2">
    <location>
        <begin position="1"/>
        <end position="21"/>
    </location>
</feature>
<dbReference type="InterPro" id="IPR007049">
    <property type="entry name" value="Carb-sel_porin_OprB"/>
</dbReference>
<dbReference type="Pfam" id="PF04966">
    <property type="entry name" value="OprB"/>
    <property type="match status" value="1"/>
</dbReference>
<dbReference type="Proteomes" id="UP001626549">
    <property type="component" value="Chromosome"/>
</dbReference>
<evidence type="ECO:0000313" key="5">
    <source>
        <dbReference type="Proteomes" id="UP001626549"/>
    </source>
</evidence>
<evidence type="ECO:0000256" key="1">
    <source>
        <dbReference type="ARBA" id="ARBA00008769"/>
    </source>
</evidence>
<reference evidence="4 5" key="1">
    <citation type="submission" date="2023-10" db="EMBL/GenBank/DDBJ databases">
        <title>Two novel species belonging to the OM43/NOR5 clade.</title>
        <authorList>
            <person name="Park M."/>
        </authorList>
    </citation>
    <scope>NUCLEOTIDE SEQUENCE [LARGE SCALE GENOMIC DNA]</scope>
    <source>
        <strain evidence="4 5">IMCC45268</strain>
    </source>
</reference>
<feature type="region of interest" description="Disordered" evidence="3">
    <location>
        <begin position="22"/>
        <end position="46"/>
    </location>
</feature>
<comment type="similarity">
    <text evidence="1 2">Belongs to the OprB family.</text>
</comment>
<protein>
    <submittedName>
        <fullName evidence="4">Carbohydrate porin</fullName>
    </submittedName>
</protein>
<evidence type="ECO:0000313" key="4">
    <source>
        <dbReference type="EMBL" id="WOJ95559.1"/>
    </source>
</evidence>
<evidence type="ECO:0000256" key="3">
    <source>
        <dbReference type="SAM" id="MobiDB-lite"/>
    </source>
</evidence>
<feature type="compositionally biased region" description="Polar residues" evidence="3">
    <location>
        <begin position="22"/>
        <end position="36"/>
    </location>
</feature>
<gene>
    <name evidence="4" type="ORF">R0137_09865</name>
</gene>